<keyword evidence="1" id="KW-0328">Glycosyltransferase</keyword>
<evidence type="ECO:0000313" key="1">
    <source>
        <dbReference type="EMBL" id="MFD2551535.1"/>
    </source>
</evidence>
<reference evidence="2" key="1">
    <citation type="journal article" date="2019" name="Int. J. Syst. Evol. Microbiol.">
        <title>The Global Catalogue of Microorganisms (GCM) 10K type strain sequencing project: providing services to taxonomists for standard genome sequencing and annotation.</title>
        <authorList>
            <consortium name="The Broad Institute Genomics Platform"/>
            <consortium name="The Broad Institute Genome Sequencing Center for Infectious Disease"/>
            <person name="Wu L."/>
            <person name="Ma J."/>
        </authorList>
    </citation>
    <scope>NUCLEOTIDE SEQUENCE [LARGE SCALE GENOMIC DNA]</scope>
    <source>
        <strain evidence="2">KCTC 42587</strain>
    </source>
</reference>
<dbReference type="Proteomes" id="UP001597472">
    <property type="component" value="Unassembled WGS sequence"/>
</dbReference>
<keyword evidence="1" id="KW-0808">Transferase</keyword>
<dbReference type="EMBL" id="JBHULS010000002">
    <property type="protein sequence ID" value="MFD2551535.1"/>
    <property type="molecule type" value="Genomic_DNA"/>
</dbReference>
<dbReference type="SUPFAM" id="SSF53756">
    <property type="entry name" value="UDP-Glycosyltransferase/glycogen phosphorylase"/>
    <property type="match status" value="1"/>
</dbReference>
<sequence>MNIVVVPFHDWRKIILEGCRTRDAHFIGELTKTPGVTTLIINRPTTLLEILIKKKPNLISGKVILAKSNFKLYEIKKDVYLVDYVSKNMFSQAFTGYKWFINQYGNKQYLAFIKDCLRLLNMESKYCLLNQNIFAYKLSEQLHAPLSILDAWDNFLKFKVYKHLMPQIKAGYHTYANRAHFWITNSKDNITAFNKAYKPKKLVLIKNGVDVQRFVQNTVLPKPKDMQAIPHPIIGFGGKISQLLDVALINKVTKLAPNLSFVFVGQILDKQVYKQIIKRPNVFFLGDKHYDTYPIYVKHFDVCIVPYVVADQKKSGANSIKVYEYLATAKKVVGTNANGLEDLSEYVYIANTPQEFVNEINATENKKAPLVLENHSWESKTQQLLNLVNNASTN</sequence>
<comment type="caution">
    <text evidence="1">The sequence shown here is derived from an EMBL/GenBank/DDBJ whole genome shotgun (WGS) entry which is preliminary data.</text>
</comment>
<accession>A0ABW5KT76</accession>
<organism evidence="1 2">
    <name type="scientific">Bizionia sediminis</name>
    <dbReference type="NCBI Taxonomy" id="1737064"/>
    <lineage>
        <taxon>Bacteria</taxon>
        <taxon>Pseudomonadati</taxon>
        <taxon>Bacteroidota</taxon>
        <taxon>Flavobacteriia</taxon>
        <taxon>Flavobacteriales</taxon>
        <taxon>Flavobacteriaceae</taxon>
        <taxon>Bizionia</taxon>
    </lineage>
</organism>
<evidence type="ECO:0000313" key="2">
    <source>
        <dbReference type="Proteomes" id="UP001597472"/>
    </source>
</evidence>
<name>A0ABW5KT76_9FLAO</name>
<dbReference type="RefSeq" id="WP_376892728.1">
    <property type="nucleotide sequence ID" value="NZ_JBHULS010000002.1"/>
</dbReference>
<protein>
    <submittedName>
        <fullName evidence="1">Glycosyltransferase</fullName>
        <ecNumber evidence="1">2.4.-.-</ecNumber>
    </submittedName>
</protein>
<gene>
    <name evidence="1" type="ORF">ACFSQP_06875</name>
</gene>
<dbReference type="EC" id="2.4.-.-" evidence="1"/>
<dbReference type="Pfam" id="PF13692">
    <property type="entry name" value="Glyco_trans_1_4"/>
    <property type="match status" value="1"/>
</dbReference>
<keyword evidence="2" id="KW-1185">Reference proteome</keyword>
<dbReference type="GO" id="GO:0016757">
    <property type="term" value="F:glycosyltransferase activity"/>
    <property type="evidence" value="ECO:0007669"/>
    <property type="project" value="UniProtKB-KW"/>
</dbReference>
<dbReference type="Gene3D" id="3.40.50.2000">
    <property type="entry name" value="Glycogen Phosphorylase B"/>
    <property type="match status" value="1"/>
</dbReference>
<proteinExistence type="predicted"/>